<comment type="caution">
    <text evidence="5">The sequence shown here is derived from an EMBL/GenBank/DDBJ whole genome shotgun (WGS) entry which is preliminary data.</text>
</comment>
<dbReference type="PANTHER" id="PTHR11066:SF34">
    <property type="entry name" value="ACYL-COENZYME A THIOESTERASE 8"/>
    <property type="match status" value="1"/>
</dbReference>
<keyword evidence="6" id="KW-1185">Reference proteome</keyword>
<feature type="domain" description="Acyl-CoA thioesterase 2 C-terminal" evidence="3">
    <location>
        <begin position="149"/>
        <end position="279"/>
    </location>
</feature>
<evidence type="ECO:0000256" key="2">
    <source>
        <dbReference type="ARBA" id="ARBA00022801"/>
    </source>
</evidence>
<dbReference type="Proteomes" id="UP001181622">
    <property type="component" value="Unassembled WGS sequence"/>
</dbReference>
<proteinExistence type="inferred from homology"/>
<feature type="domain" description="Acyl-CoA thioesterase-like N-terminal HotDog" evidence="4">
    <location>
        <begin position="29"/>
        <end position="107"/>
    </location>
</feature>
<organism evidence="5 6">
    <name type="scientific">Chelatococcus sambhunathii</name>
    <dbReference type="NCBI Taxonomy" id="363953"/>
    <lineage>
        <taxon>Bacteria</taxon>
        <taxon>Pseudomonadati</taxon>
        <taxon>Pseudomonadota</taxon>
        <taxon>Alphaproteobacteria</taxon>
        <taxon>Hyphomicrobiales</taxon>
        <taxon>Chelatococcaceae</taxon>
        <taxon>Chelatococcus</taxon>
    </lineage>
</organism>
<gene>
    <name evidence="5" type="primary">tesB</name>
    <name evidence="5" type="ORF">IHQ68_09930</name>
</gene>
<dbReference type="NCBIfam" id="TIGR00189">
    <property type="entry name" value="tesB"/>
    <property type="match status" value="1"/>
</dbReference>
<sequence>MSAVADLLAILDLEPLEVNLFRGRSPQAEWQRVFGGQVVGQALVAATRTVDGRRPHSLHGYFMRPGDPTVPIIYEVDRIRDGRSFLTRRVVAIQHGAAIFSMSTSFHSDEPGFEHQMDMPDVPRPHELPSEKMLKEQLMPTMPQAIRAYFERERPIELRHCDPLRYVDGKPRPPMQSVWIRTTAPLPDDPAIHQCVLAYASDMTLLDAAMVAHGASVFSVEIQAASLDHSLWFHRPFRADQWLLYTQDSPFAGGARGLARGRIYTEDGTLVASVAQEGLIRRRRTD</sequence>
<evidence type="ECO:0000313" key="6">
    <source>
        <dbReference type="Proteomes" id="UP001181622"/>
    </source>
</evidence>
<protein>
    <submittedName>
        <fullName evidence="5">Acyl-CoA thioesterase II</fullName>
    </submittedName>
</protein>
<dbReference type="InterPro" id="IPR003703">
    <property type="entry name" value="Acyl_CoA_thio"/>
</dbReference>
<dbReference type="Gene3D" id="2.40.160.210">
    <property type="entry name" value="Acyl-CoA thioesterase, double hotdog domain"/>
    <property type="match status" value="1"/>
</dbReference>
<comment type="similarity">
    <text evidence="1">Belongs to the C/M/P thioester hydrolase family.</text>
</comment>
<dbReference type="CDD" id="cd03444">
    <property type="entry name" value="Thioesterase_II_repeat1"/>
    <property type="match status" value="1"/>
</dbReference>
<evidence type="ECO:0000313" key="5">
    <source>
        <dbReference type="EMBL" id="MDR4306936.1"/>
    </source>
</evidence>
<dbReference type="EMBL" id="JADBEO010000017">
    <property type="protein sequence ID" value="MDR4306936.1"/>
    <property type="molecule type" value="Genomic_DNA"/>
</dbReference>
<name>A0ABU1DFW0_9HYPH</name>
<dbReference type="InterPro" id="IPR029069">
    <property type="entry name" value="HotDog_dom_sf"/>
</dbReference>
<reference evidence="5" key="1">
    <citation type="submission" date="2020-10" db="EMBL/GenBank/DDBJ databases">
        <authorList>
            <person name="Abbas A."/>
            <person name="Razzaq R."/>
            <person name="Waqas M."/>
            <person name="Abbas N."/>
            <person name="Nielsen T.K."/>
            <person name="Hansen L.H."/>
            <person name="Hussain S."/>
            <person name="Shahid M."/>
        </authorList>
    </citation>
    <scope>NUCLEOTIDE SEQUENCE</scope>
    <source>
        <strain evidence="5">S14</strain>
    </source>
</reference>
<dbReference type="CDD" id="cd03445">
    <property type="entry name" value="Thioesterase_II_repeat2"/>
    <property type="match status" value="1"/>
</dbReference>
<dbReference type="Pfam" id="PF13622">
    <property type="entry name" value="4HBT_3"/>
    <property type="match status" value="1"/>
</dbReference>
<dbReference type="RefSeq" id="WP_309391295.1">
    <property type="nucleotide sequence ID" value="NZ_JADBEO010000017.1"/>
</dbReference>
<evidence type="ECO:0000259" key="4">
    <source>
        <dbReference type="Pfam" id="PF13622"/>
    </source>
</evidence>
<dbReference type="InterPro" id="IPR049449">
    <property type="entry name" value="TesB_ACOT8-like_N"/>
</dbReference>
<dbReference type="SUPFAM" id="SSF54637">
    <property type="entry name" value="Thioesterase/thiol ester dehydrase-isomerase"/>
    <property type="match status" value="2"/>
</dbReference>
<dbReference type="InterPro" id="IPR042171">
    <property type="entry name" value="Acyl-CoA_hotdog"/>
</dbReference>
<evidence type="ECO:0000256" key="1">
    <source>
        <dbReference type="ARBA" id="ARBA00006538"/>
    </source>
</evidence>
<keyword evidence="2" id="KW-0378">Hydrolase</keyword>
<evidence type="ECO:0000259" key="3">
    <source>
        <dbReference type="Pfam" id="PF02551"/>
    </source>
</evidence>
<dbReference type="PANTHER" id="PTHR11066">
    <property type="entry name" value="ACYL-COA THIOESTERASE"/>
    <property type="match status" value="1"/>
</dbReference>
<dbReference type="InterPro" id="IPR025652">
    <property type="entry name" value="TesB_C"/>
</dbReference>
<accession>A0ABU1DFW0</accession>
<dbReference type="Pfam" id="PF02551">
    <property type="entry name" value="Acyl_CoA_thio"/>
    <property type="match status" value="1"/>
</dbReference>